<dbReference type="PANTHER" id="PTHR10970:SF2">
    <property type="entry name" value="CLUSTERIN-LIKE PROTEIN 1"/>
    <property type="match status" value="1"/>
</dbReference>
<dbReference type="EMBL" id="JAULUE010002066">
    <property type="protein sequence ID" value="KAK5878064.1"/>
    <property type="molecule type" value="Genomic_DNA"/>
</dbReference>
<accession>A0AAN8GH67</accession>
<dbReference type="PANTHER" id="PTHR10970">
    <property type="entry name" value="CLUSTERIN"/>
    <property type="match status" value="1"/>
</dbReference>
<evidence type="ECO:0000256" key="2">
    <source>
        <dbReference type="ARBA" id="ARBA00010069"/>
    </source>
</evidence>
<keyword evidence="8" id="KW-1185">Reference proteome</keyword>
<protein>
    <submittedName>
        <fullName evidence="7">Uncharacterized protein</fullName>
    </submittedName>
</protein>
<comment type="caution">
    <text evidence="7">The sequence shown here is derived from an EMBL/GenBank/DDBJ whole genome shotgun (WGS) entry which is preliminary data.</text>
</comment>
<name>A0AAN8GH67_9TELE</name>
<evidence type="ECO:0000313" key="7">
    <source>
        <dbReference type="EMBL" id="KAK5878064.1"/>
    </source>
</evidence>
<keyword evidence="3" id="KW-0964">Secreted</keyword>
<gene>
    <name evidence="7" type="ORF">CesoFtcFv8_025510</name>
</gene>
<dbReference type="AlphaFoldDB" id="A0AAN8GH67"/>
<dbReference type="InterPro" id="IPR000753">
    <property type="entry name" value="Clusterin-like"/>
</dbReference>
<reference evidence="7 8" key="1">
    <citation type="journal article" date="2023" name="Mol. Biol. Evol.">
        <title>Genomics of Secondarily Temperate Adaptation in the Only Non-Antarctic Icefish.</title>
        <authorList>
            <person name="Rivera-Colon A.G."/>
            <person name="Rayamajhi N."/>
            <person name="Minhas B.F."/>
            <person name="Madrigal G."/>
            <person name="Bilyk K.T."/>
            <person name="Yoon V."/>
            <person name="Hune M."/>
            <person name="Gregory S."/>
            <person name="Cheng C.H.C."/>
            <person name="Catchen J.M."/>
        </authorList>
    </citation>
    <scope>NUCLEOTIDE SEQUENCE [LARGE SCALE GENOMIC DNA]</scope>
    <source>
        <strain evidence="7">JC2023a</strain>
    </source>
</reference>
<organism evidence="7 8">
    <name type="scientific">Champsocephalus esox</name>
    <name type="common">pike icefish</name>
    <dbReference type="NCBI Taxonomy" id="159716"/>
    <lineage>
        <taxon>Eukaryota</taxon>
        <taxon>Metazoa</taxon>
        <taxon>Chordata</taxon>
        <taxon>Craniata</taxon>
        <taxon>Vertebrata</taxon>
        <taxon>Euteleostomi</taxon>
        <taxon>Actinopterygii</taxon>
        <taxon>Neopterygii</taxon>
        <taxon>Teleostei</taxon>
        <taxon>Neoteleostei</taxon>
        <taxon>Acanthomorphata</taxon>
        <taxon>Eupercaria</taxon>
        <taxon>Perciformes</taxon>
        <taxon>Notothenioidei</taxon>
        <taxon>Channichthyidae</taxon>
        <taxon>Champsocephalus</taxon>
    </lineage>
</organism>
<keyword evidence="5" id="KW-0325">Glycoprotein</keyword>
<dbReference type="GO" id="GO:0051787">
    <property type="term" value="F:misfolded protein binding"/>
    <property type="evidence" value="ECO:0007669"/>
    <property type="project" value="TreeGrafter"/>
</dbReference>
<comment type="similarity">
    <text evidence="2">Belongs to the clusterin family.</text>
</comment>
<dbReference type="Pfam" id="PF01093">
    <property type="entry name" value="Clusterin"/>
    <property type="match status" value="1"/>
</dbReference>
<sequence length="81" mass="9384">MKRLLFKIICITEVLLSAADSFPLSEDMLKKLSAAGEQCVDEEVKRVLLGVKRVKETMEKKEEKHRQLMDALWHSIDKKKV</sequence>
<evidence type="ECO:0000313" key="8">
    <source>
        <dbReference type="Proteomes" id="UP001335648"/>
    </source>
</evidence>
<evidence type="ECO:0000256" key="3">
    <source>
        <dbReference type="ARBA" id="ARBA00022525"/>
    </source>
</evidence>
<feature type="signal peptide" evidence="6">
    <location>
        <begin position="1"/>
        <end position="21"/>
    </location>
</feature>
<keyword evidence="4" id="KW-1015">Disulfide bond</keyword>
<feature type="chain" id="PRO_5043052879" evidence="6">
    <location>
        <begin position="22"/>
        <end position="81"/>
    </location>
</feature>
<evidence type="ECO:0000256" key="5">
    <source>
        <dbReference type="ARBA" id="ARBA00023180"/>
    </source>
</evidence>
<proteinExistence type="inferred from homology"/>
<evidence type="ECO:0000256" key="1">
    <source>
        <dbReference type="ARBA" id="ARBA00004613"/>
    </source>
</evidence>
<evidence type="ECO:0000256" key="6">
    <source>
        <dbReference type="SAM" id="SignalP"/>
    </source>
</evidence>
<comment type="subcellular location">
    <subcellularLocation>
        <location evidence="1">Secreted</location>
    </subcellularLocation>
</comment>
<keyword evidence="6" id="KW-0732">Signal</keyword>
<dbReference type="GO" id="GO:0005615">
    <property type="term" value="C:extracellular space"/>
    <property type="evidence" value="ECO:0007669"/>
    <property type="project" value="TreeGrafter"/>
</dbReference>
<dbReference type="GO" id="GO:0005634">
    <property type="term" value="C:nucleus"/>
    <property type="evidence" value="ECO:0007669"/>
    <property type="project" value="TreeGrafter"/>
</dbReference>
<dbReference type="Proteomes" id="UP001335648">
    <property type="component" value="Unassembled WGS sequence"/>
</dbReference>
<evidence type="ECO:0000256" key="4">
    <source>
        <dbReference type="ARBA" id="ARBA00023157"/>
    </source>
</evidence>